<feature type="transmembrane region" description="Helical" evidence="1">
    <location>
        <begin position="127"/>
        <end position="146"/>
    </location>
</feature>
<feature type="domain" description="Acyltransferase 3" evidence="2">
    <location>
        <begin position="1"/>
        <end position="311"/>
    </location>
</feature>
<accession>A0A916T370</accession>
<dbReference type="InterPro" id="IPR050879">
    <property type="entry name" value="Acyltransferase_3"/>
</dbReference>
<proteinExistence type="predicted"/>
<feature type="transmembrane region" description="Helical" evidence="1">
    <location>
        <begin position="213"/>
        <end position="230"/>
    </location>
</feature>
<name>A0A916T370_9SPHN</name>
<feature type="transmembrane region" description="Helical" evidence="1">
    <location>
        <begin position="27"/>
        <end position="48"/>
    </location>
</feature>
<organism evidence="3 4">
    <name type="scientific">Sphingomonas metalli</name>
    <dbReference type="NCBI Taxonomy" id="1779358"/>
    <lineage>
        <taxon>Bacteria</taxon>
        <taxon>Pseudomonadati</taxon>
        <taxon>Pseudomonadota</taxon>
        <taxon>Alphaproteobacteria</taxon>
        <taxon>Sphingomonadales</taxon>
        <taxon>Sphingomonadaceae</taxon>
        <taxon>Sphingomonas</taxon>
    </lineage>
</organism>
<dbReference type="PANTHER" id="PTHR23028:SF134">
    <property type="entry name" value="PUTATIVE (AFU_ORTHOLOGUE AFUA_4G08520)-RELATED"/>
    <property type="match status" value="1"/>
</dbReference>
<feature type="transmembrane region" description="Helical" evidence="1">
    <location>
        <begin position="236"/>
        <end position="253"/>
    </location>
</feature>
<dbReference type="GO" id="GO:0016747">
    <property type="term" value="F:acyltransferase activity, transferring groups other than amino-acyl groups"/>
    <property type="evidence" value="ECO:0007669"/>
    <property type="project" value="InterPro"/>
</dbReference>
<keyword evidence="1" id="KW-1133">Transmembrane helix</keyword>
<comment type="caution">
    <text evidence="3">The sequence shown here is derived from an EMBL/GenBank/DDBJ whole genome shotgun (WGS) entry which is preliminary data.</text>
</comment>
<dbReference type="PANTHER" id="PTHR23028">
    <property type="entry name" value="ACETYLTRANSFERASE"/>
    <property type="match status" value="1"/>
</dbReference>
<feature type="transmembrane region" description="Helical" evidence="1">
    <location>
        <begin position="69"/>
        <end position="90"/>
    </location>
</feature>
<dbReference type="EMBL" id="BMIH01000002">
    <property type="protein sequence ID" value="GGB28550.1"/>
    <property type="molecule type" value="Genomic_DNA"/>
</dbReference>
<gene>
    <name evidence="3" type="ORF">GCM10011380_17720</name>
</gene>
<feature type="transmembrane region" description="Helical" evidence="1">
    <location>
        <begin position="153"/>
        <end position="173"/>
    </location>
</feature>
<dbReference type="AlphaFoldDB" id="A0A916T370"/>
<feature type="transmembrane region" description="Helical" evidence="1">
    <location>
        <begin position="179"/>
        <end position="201"/>
    </location>
</feature>
<keyword evidence="1" id="KW-0472">Membrane</keyword>
<reference evidence="3" key="2">
    <citation type="submission" date="2020-09" db="EMBL/GenBank/DDBJ databases">
        <authorList>
            <person name="Sun Q."/>
            <person name="Zhou Y."/>
        </authorList>
    </citation>
    <scope>NUCLEOTIDE SEQUENCE</scope>
    <source>
        <strain evidence="3">CGMCC 1.15330</strain>
    </source>
</reference>
<sequence>MDAVRGVAALSVFTLHAFPFLAPIHLPHAYLAVDLFFMLSGFVIDHAYGNRLATDMSVGRFVVARYIRLYPLYIFGFGIGALAAGISLVAGAGNLDATGYAKAVIAGTLLLPSPTWADDAMLVPFNYPAWSLMFEIAINIVYAATWRYWRVPVLIPVAIAGALALIVVGHAYGTTGYGAYWTYGWIGGVRVVFAFVMGILIRRLWTGQARHSRWAWLAPIATLPLLYGVDGVAGELVTIILLFPLVIWLSAAIEPRGGRAFEVLGIVSYPLYVIHIPILQLVERASTVLHVQPKDYAPWPGLAIGAGVVLLALALDRWYDRPVRRWLTARLGQRPARIDRGL</sequence>
<keyword evidence="1" id="KW-0812">Transmembrane</keyword>
<evidence type="ECO:0000313" key="4">
    <source>
        <dbReference type="Proteomes" id="UP000623067"/>
    </source>
</evidence>
<dbReference type="Pfam" id="PF01757">
    <property type="entry name" value="Acyl_transf_3"/>
    <property type="match status" value="1"/>
</dbReference>
<protein>
    <submittedName>
        <fullName evidence="3">Acyltransferase</fullName>
    </submittedName>
</protein>
<reference evidence="3" key="1">
    <citation type="journal article" date="2014" name="Int. J. Syst. Evol. Microbiol.">
        <title>Complete genome sequence of Corynebacterium casei LMG S-19264T (=DSM 44701T), isolated from a smear-ripened cheese.</title>
        <authorList>
            <consortium name="US DOE Joint Genome Institute (JGI-PGF)"/>
            <person name="Walter F."/>
            <person name="Albersmeier A."/>
            <person name="Kalinowski J."/>
            <person name="Ruckert C."/>
        </authorList>
    </citation>
    <scope>NUCLEOTIDE SEQUENCE</scope>
    <source>
        <strain evidence="3">CGMCC 1.15330</strain>
    </source>
</reference>
<evidence type="ECO:0000256" key="1">
    <source>
        <dbReference type="SAM" id="Phobius"/>
    </source>
</evidence>
<keyword evidence="3" id="KW-0012">Acyltransferase</keyword>
<keyword evidence="3" id="KW-0808">Transferase</keyword>
<evidence type="ECO:0000313" key="3">
    <source>
        <dbReference type="EMBL" id="GGB28550.1"/>
    </source>
</evidence>
<dbReference type="Proteomes" id="UP000623067">
    <property type="component" value="Unassembled WGS sequence"/>
</dbReference>
<keyword evidence="4" id="KW-1185">Reference proteome</keyword>
<evidence type="ECO:0000259" key="2">
    <source>
        <dbReference type="Pfam" id="PF01757"/>
    </source>
</evidence>
<feature type="transmembrane region" description="Helical" evidence="1">
    <location>
        <begin position="298"/>
        <end position="315"/>
    </location>
</feature>
<dbReference type="InterPro" id="IPR002656">
    <property type="entry name" value="Acyl_transf_3_dom"/>
</dbReference>
<feature type="transmembrane region" description="Helical" evidence="1">
    <location>
        <begin position="260"/>
        <end position="278"/>
    </location>
</feature>